<dbReference type="InterPro" id="IPR010982">
    <property type="entry name" value="Lambda_DNA-bd_dom_sf"/>
</dbReference>
<reference evidence="2 3" key="1">
    <citation type="submission" date="2019-03" db="EMBL/GenBank/DDBJ databases">
        <title>Genomic Encyclopedia of Type Strains, Phase IV (KMG-IV): sequencing the most valuable type-strain genomes for metagenomic binning, comparative biology and taxonomic classification.</title>
        <authorList>
            <person name="Goeker M."/>
        </authorList>
    </citation>
    <scope>NUCLEOTIDE SEQUENCE [LARGE SCALE GENOMIC DNA]</scope>
    <source>
        <strain evidence="2 3">DSM 103426</strain>
    </source>
</reference>
<organism evidence="2 3">
    <name type="scientific">Faecalimonas umbilicata</name>
    <dbReference type="NCBI Taxonomy" id="1912855"/>
    <lineage>
        <taxon>Bacteria</taxon>
        <taxon>Bacillati</taxon>
        <taxon>Bacillota</taxon>
        <taxon>Clostridia</taxon>
        <taxon>Lachnospirales</taxon>
        <taxon>Lachnospiraceae</taxon>
        <taxon>Faecalimonas</taxon>
    </lineage>
</organism>
<dbReference type="SMART" id="SM00530">
    <property type="entry name" value="HTH_XRE"/>
    <property type="match status" value="1"/>
</dbReference>
<dbReference type="Gene3D" id="1.10.260.40">
    <property type="entry name" value="lambda repressor-like DNA-binding domains"/>
    <property type="match status" value="1"/>
</dbReference>
<evidence type="ECO:0000313" key="3">
    <source>
        <dbReference type="Proteomes" id="UP000294613"/>
    </source>
</evidence>
<proteinExistence type="predicted"/>
<protein>
    <submittedName>
        <fullName evidence="2">Helix-turn-helix protein</fullName>
    </submittedName>
</protein>
<feature type="domain" description="HTH cro/C1-type" evidence="1">
    <location>
        <begin position="33"/>
        <end position="87"/>
    </location>
</feature>
<dbReference type="EMBL" id="SLZV01000014">
    <property type="protein sequence ID" value="TCS67830.1"/>
    <property type="molecule type" value="Genomic_DNA"/>
</dbReference>
<name>A0A4R3JQ93_9FIRM</name>
<dbReference type="Proteomes" id="UP000294613">
    <property type="component" value="Unassembled WGS sequence"/>
</dbReference>
<accession>A0A4R3JQ93</accession>
<comment type="caution">
    <text evidence="2">The sequence shown here is derived from an EMBL/GenBank/DDBJ whole genome shotgun (WGS) entry which is preliminary data.</text>
</comment>
<dbReference type="AlphaFoldDB" id="A0A4R3JQ93"/>
<dbReference type="GO" id="GO:0003677">
    <property type="term" value="F:DNA binding"/>
    <property type="evidence" value="ECO:0007669"/>
    <property type="project" value="InterPro"/>
</dbReference>
<dbReference type="SUPFAM" id="SSF47413">
    <property type="entry name" value="lambda repressor-like DNA-binding domains"/>
    <property type="match status" value="1"/>
</dbReference>
<gene>
    <name evidence="2" type="ORF">EDD74_11464</name>
</gene>
<dbReference type="InterPro" id="IPR001387">
    <property type="entry name" value="Cro/C1-type_HTH"/>
</dbReference>
<evidence type="ECO:0000313" key="2">
    <source>
        <dbReference type="EMBL" id="TCS67830.1"/>
    </source>
</evidence>
<dbReference type="PROSITE" id="PS50943">
    <property type="entry name" value="HTH_CROC1"/>
    <property type="match status" value="1"/>
</dbReference>
<sequence>MMISIMIVKVILMTTFVPFNYPQIDMIKTGENIRSLCEENNLSACAIERLFNISNQSVYNWFSGKSLPSLDNLLALSSLLNVHMEELLVYSA</sequence>
<dbReference type="Pfam" id="PF01381">
    <property type="entry name" value="HTH_3"/>
    <property type="match status" value="1"/>
</dbReference>
<dbReference type="CDD" id="cd00093">
    <property type="entry name" value="HTH_XRE"/>
    <property type="match status" value="1"/>
</dbReference>
<evidence type="ECO:0000259" key="1">
    <source>
        <dbReference type="PROSITE" id="PS50943"/>
    </source>
</evidence>